<evidence type="ECO:0000313" key="2">
    <source>
        <dbReference type="Proteomes" id="UP000460949"/>
    </source>
</evidence>
<name>A0A845DW84_9BACI</name>
<accession>A0A845DW84</accession>
<reference evidence="1 2" key="1">
    <citation type="submission" date="2019-11" db="EMBL/GenBank/DDBJ databases">
        <title>Genome sequences of 17 halophilic strains isolated from different environments.</title>
        <authorList>
            <person name="Furrow R.E."/>
        </authorList>
    </citation>
    <scope>NUCLEOTIDE SEQUENCE [LARGE SCALE GENOMIC DNA]</scope>
    <source>
        <strain evidence="1 2">22511_23_Filter</strain>
    </source>
</reference>
<dbReference type="AlphaFoldDB" id="A0A845DW84"/>
<sequence>MTNSLKKEYLLLPTSTSSIYIEFLGQNPVMAMTTWKNTHIKAEALTKNEVIQEVLAMIEGGPYPF</sequence>
<dbReference type="Proteomes" id="UP000460949">
    <property type="component" value="Unassembled WGS sequence"/>
</dbReference>
<comment type="caution">
    <text evidence="1">The sequence shown here is derived from an EMBL/GenBank/DDBJ whole genome shotgun (WGS) entry which is preliminary data.</text>
</comment>
<proteinExistence type="predicted"/>
<dbReference type="EMBL" id="WMET01000003">
    <property type="protein sequence ID" value="MYL20745.1"/>
    <property type="molecule type" value="Genomic_DNA"/>
</dbReference>
<evidence type="ECO:0000313" key="1">
    <source>
        <dbReference type="EMBL" id="MYL20745.1"/>
    </source>
</evidence>
<gene>
    <name evidence="1" type="ORF">GLW04_12660</name>
</gene>
<dbReference type="RefSeq" id="WP_160837831.1">
    <property type="nucleotide sequence ID" value="NZ_WMET01000003.1"/>
</dbReference>
<organism evidence="1 2">
    <name type="scientific">Halobacillus litoralis</name>
    <dbReference type="NCBI Taxonomy" id="45668"/>
    <lineage>
        <taxon>Bacteria</taxon>
        <taxon>Bacillati</taxon>
        <taxon>Bacillota</taxon>
        <taxon>Bacilli</taxon>
        <taxon>Bacillales</taxon>
        <taxon>Bacillaceae</taxon>
        <taxon>Halobacillus</taxon>
    </lineage>
</organism>
<protein>
    <submittedName>
        <fullName evidence="1">Uncharacterized protein</fullName>
    </submittedName>
</protein>